<protein>
    <submittedName>
        <fullName evidence="1">Uncharacterized protein</fullName>
    </submittedName>
</protein>
<evidence type="ECO:0000313" key="1">
    <source>
        <dbReference type="EMBL" id="JAV66327.1"/>
    </source>
</evidence>
<reference evidence="1" key="1">
    <citation type="journal article" date="2016" name="Sci. Rep.">
        <title>Molecular characterization of firefly nuptial gifts: a multi-omics approach sheds light on postcopulatory sexual selection.</title>
        <authorList>
            <person name="Al-Wathiqui N."/>
            <person name="Fallon T.R."/>
            <person name="South A."/>
            <person name="Weng J.K."/>
            <person name="Lewis S.M."/>
        </authorList>
    </citation>
    <scope>NUCLEOTIDE SEQUENCE</scope>
</reference>
<accession>A0A1Y1L5F6</accession>
<dbReference type="AlphaFoldDB" id="A0A1Y1L5F6"/>
<dbReference type="KEGG" id="ppyr:116170724"/>
<dbReference type="RefSeq" id="XP_031343093.1">
    <property type="nucleotide sequence ID" value="XM_031487233.1"/>
</dbReference>
<sequence length="276" mass="31788">MNTSTSINSQDLNMMPAKKFLLLEDSNINVKINFYNKYNFFCTKSNTQCIKLDITFTFGLDLKVDMKLVSSIGTVSQIGDISKMIIWVQDDAIRNEIRSCTNYLQRQKNLNFAISILKNIAVTIEERKLILQMLILHSDGCIQYKNHLDGGVLIVYHTEDKKYFKSHWKIQFICATHSAIDCIDFTVTRKDVLFYKVVKGAMDHLVSPNLPFNVKVQHWWTVIEAVKMTCEVPVLEIIDGDIWDQQDFTLVRSLTLLSAGVSEQYEIVEDEEILTV</sequence>
<dbReference type="EMBL" id="GEZM01070700">
    <property type="protein sequence ID" value="JAV66327.1"/>
    <property type="molecule type" value="Transcribed_RNA"/>
</dbReference>
<dbReference type="GeneID" id="116170724"/>
<name>A0A1Y1L5F6_PHOPY</name>
<proteinExistence type="predicted"/>
<organism evidence="1">
    <name type="scientific">Photinus pyralis</name>
    <name type="common">Common eastern firefly</name>
    <name type="synonym">Lampyris pyralis</name>
    <dbReference type="NCBI Taxonomy" id="7054"/>
    <lineage>
        <taxon>Eukaryota</taxon>
        <taxon>Metazoa</taxon>
        <taxon>Ecdysozoa</taxon>
        <taxon>Arthropoda</taxon>
        <taxon>Hexapoda</taxon>
        <taxon>Insecta</taxon>
        <taxon>Pterygota</taxon>
        <taxon>Neoptera</taxon>
        <taxon>Endopterygota</taxon>
        <taxon>Coleoptera</taxon>
        <taxon>Polyphaga</taxon>
        <taxon>Elateriformia</taxon>
        <taxon>Elateroidea</taxon>
        <taxon>Lampyridae</taxon>
        <taxon>Lampyrinae</taxon>
        <taxon>Photinus</taxon>
    </lineage>
</organism>
<dbReference type="OrthoDB" id="6706493at2759"/>